<evidence type="ECO:0000313" key="2">
    <source>
        <dbReference type="EMBL" id="EHO12412.1"/>
    </source>
</evidence>
<organism evidence="2 3">
    <name type="scientific">Myroides odoratimimus CIP 101113</name>
    <dbReference type="NCBI Taxonomy" id="883154"/>
    <lineage>
        <taxon>Bacteria</taxon>
        <taxon>Pseudomonadati</taxon>
        <taxon>Bacteroidota</taxon>
        <taxon>Flavobacteriia</taxon>
        <taxon>Flavobacteriales</taxon>
        <taxon>Flavobacteriaceae</taxon>
        <taxon>Myroides</taxon>
    </lineage>
</organism>
<protein>
    <submittedName>
        <fullName evidence="2">Uncharacterized protein</fullName>
    </submittedName>
</protein>
<gene>
    <name evidence="2" type="ORF">HMPREF9715_01567</name>
</gene>
<evidence type="ECO:0000256" key="1">
    <source>
        <dbReference type="SAM" id="MobiDB-lite"/>
    </source>
</evidence>
<comment type="caution">
    <text evidence="2">The sequence shown here is derived from an EMBL/GenBank/DDBJ whole genome shotgun (WGS) entry which is preliminary data.</text>
</comment>
<accession>A0AAV3F2W9</accession>
<reference evidence="2 3" key="1">
    <citation type="submission" date="2011-11" db="EMBL/GenBank/DDBJ databases">
        <title>The Genome Sequence of Myroides odoratimimus CIP 101113.</title>
        <authorList>
            <person name="Earl A."/>
            <person name="Ward D."/>
            <person name="Feldgarden M."/>
            <person name="Gevers D."/>
            <person name="Huys G."/>
            <person name="Young S.K."/>
            <person name="Zeng Q."/>
            <person name="Gargeya S."/>
            <person name="Fitzgerald M."/>
            <person name="Haas B."/>
            <person name="Abouelleil A."/>
            <person name="Alvarado L."/>
            <person name="Arachchi H.M."/>
            <person name="Berlin A."/>
            <person name="Brown A."/>
            <person name="Chapman S.B."/>
            <person name="Chen Z."/>
            <person name="Dunbar C."/>
            <person name="Freedman E."/>
            <person name="Gearin G."/>
            <person name="Goldberg J."/>
            <person name="Griggs A."/>
            <person name="Gujja S."/>
            <person name="Heiman D."/>
            <person name="Howarth C."/>
            <person name="Larson L."/>
            <person name="Lui A."/>
            <person name="MacDonald P.J.P."/>
            <person name="Montmayeur A."/>
            <person name="Murphy C."/>
            <person name="Neiman D."/>
            <person name="Pearson M."/>
            <person name="Priest M."/>
            <person name="Roberts A."/>
            <person name="Saif S."/>
            <person name="Shea T."/>
            <person name="Shenoy N."/>
            <person name="Sisk P."/>
            <person name="Stolte C."/>
            <person name="Sykes S."/>
            <person name="Wortman J."/>
            <person name="Nusbaum C."/>
            <person name="Birren B."/>
        </authorList>
    </citation>
    <scope>NUCLEOTIDE SEQUENCE [LARGE SCALE GENOMIC DNA]</scope>
    <source>
        <strain evidence="2 3">CIP 101113</strain>
    </source>
</reference>
<feature type="region of interest" description="Disordered" evidence="1">
    <location>
        <begin position="39"/>
        <end position="63"/>
    </location>
</feature>
<dbReference type="AlphaFoldDB" id="A0AAV3F2W9"/>
<dbReference type="Proteomes" id="UP000004834">
    <property type="component" value="Unassembled WGS sequence"/>
</dbReference>
<name>A0AAV3F2W9_9FLAO</name>
<sequence length="63" mass="7465">MVILKGMNIVTMELVFLFKKEKSKMFLKKRNLSNHHRLRMFSKSTKSKNYTTSTRNGITNENL</sequence>
<proteinExistence type="predicted"/>
<feature type="compositionally biased region" description="Low complexity" evidence="1">
    <location>
        <begin position="42"/>
        <end position="54"/>
    </location>
</feature>
<evidence type="ECO:0000313" key="3">
    <source>
        <dbReference type="Proteomes" id="UP000004834"/>
    </source>
</evidence>
<dbReference type="EMBL" id="AGEE01000017">
    <property type="protein sequence ID" value="EHO12412.1"/>
    <property type="molecule type" value="Genomic_DNA"/>
</dbReference>